<dbReference type="Proteomes" id="UP001143910">
    <property type="component" value="Unassembled WGS sequence"/>
</dbReference>
<sequence length="264" mass="27890">MSNGSETLEAANTPDVPALNLFSIKGKHALVTGGSRGIGAVMAKALADAGASVCLAQRDLSNTNTADKLRAQGTRVELVQCDLNNLQDAKGVVSKAVDAMDGRIDIVVNCGGLLKRKPSVDVEEEEWDEVVDVNLKALFFICQAAGRHMIPRRAGKIVNVASLNSFIGGEAVASYAASKGAVSQLTKALSNEWAKYNIQVNAIAPGSIATDINTDLRSDPQQYAARIARCPAGRWGTPADFAGPTVFLCSEASHPGYDLFTMIR</sequence>
<name>A0ACC1N607_9HYPO</name>
<reference evidence="1" key="1">
    <citation type="submission" date="2022-08" db="EMBL/GenBank/DDBJ databases">
        <title>Genome Sequence of Lecanicillium fungicola.</title>
        <authorList>
            <person name="Buettner E."/>
        </authorList>
    </citation>
    <scope>NUCLEOTIDE SEQUENCE</scope>
    <source>
        <strain evidence="1">Babe33</strain>
    </source>
</reference>
<protein>
    <submittedName>
        <fullName evidence="1">Uncharacterized protein</fullName>
    </submittedName>
</protein>
<keyword evidence="2" id="KW-1185">Reference proteome</keyword>
<proteinExistence type="predicted"/>
<dbReference type="EMBL" id="JANJQO010000904">
    <property type="protein sequence ID" value="KAJ2973893.1"/>
    <property type="molecule type" value="Genomic_DNA"/>
</dbReference>
<accession>A0ACC1N607</accession>
<evidence type="ECO:0000313" key="2">
    <source>
        <dbReference type="Proteomes" id="UP001143910"/>
    </source>
</evidence>
<evidence type="ECO:0000313" key="1">
    <source>
        <dbReference type="EMBL" id="KAJ2973893.1"/>
    </source>
</evidence>
<gene>
    <name evidence="1" type="ORF">NQ176_g6344</name>
</gene>
<comment type="caution">
    <text evidence="1">The sequence shown here is derived from an EMBL/GenBank/DDBJ whole genome shotgun (WGS) entry which is preliminary data.</text>
</comment>
<organism evidence="1 2">
    <name type="scientific">Zarea fungicola</name>
    <dbReference type="NCBI Taxonomy" id="93591"/>
    <lineage>
        <taxon>Eukaryota</taxon>
        <taxon>Fungi</taxon>
        <taxon>Dikarya</taxon>
        <taxon>Ascomycota</taxon>
        <taxon>Pezizomycotina</taxon>
        <taxon>Sordariomycetes</taxon>
        <taxon>Hypocreomycetidae</taxon>
        <taxon>Hypocreales</taxon>
        <taxon>Cordycipitaceae</taxon>
        <taxon>Zarea</taxon>
    </lineage>
</organism>